<dbReference type="InterPro" id="IPR011010">
    <property type="entry name" value="DNA_brk_join_enz"/>
</dbReference>
<sequence length="846" mass="93554">MTGRRPSDIQPVHYREPLPYIVEQIVQAEPALDPAVITSCVESVADKRRKLRELAQSLFIFPGLLTSGEPNGSRLVGYLVVSLQEHGAKNVTLPRCARCGRGRPLLGLNKDRQRVCGSCQSAELVQTAACSACGKCKKLTGKNRDGLPLCKRCADASYSGDYRTPLRAHLAGLDTGIDPGTLDTVLDSALPQSYQQREVAWILEKNPLVLSTNAAASGSHRLVLLAEALIQAGAGNITVPSCMLCGASKPIRQHIEGTRCCRQCYETHQKEPCNRCGRIANVVVRNHKNEPICARCYRLDPLNHELCTECGRADLIRHREPSTGQRYCGRCWKGPLATCVSCGKTKPCPSTRQGSRCADCVRRANAEPCAECGRVLAVSSRTHSGAAVCPQCTRMKAKTNCSQCHNVRIVVARLEGEPYCKFCYRRHPASFRECESCGSTERLHHFGKCASCVADLLLQDLLVDDNGVIPPDRQRLYEALSESTPRRLIAWITESPAVPPFRQLLSSGTEITHESLDALLPNRAIDVLRRALVTAGMLPGRDERLATLERWLISFLPTISDSEERRLLERYCRWTHLRRLRRKSAVTPTSASQIGAVRGDLSRTRTFLNWLHARDIGLTDLTSADIDKYLTIRPEHRGIATFINWARRHGHPALPHVAPRASSAPRDLIAEDERWHTIQRLLHDDDLHLGNRLAGLLVLLFGQRPSRIVQLTTEDVAVADVVTLRLGREPLHLPPQIGDLIIQLAARRDNWVQIAVDKEHPWLFPGALPGTHLSAAHLSDRLNRLGIRTRLGRNSAMINLAVELPSSVLAGLLGIDTATATTWRAFAGARRAMYASEITRQPPGTS</sequence>
<dbReference type="EMBL" id="PECC01000012">
    <property type="protein sequence ID" value="TDZ53547.1"/>
    <property type="molecule type" value="Genomic_DNA"/>
</dbReference>
<dbReference type="Proteomes" id="UP000295165">
    <property type="component" value="Unassembled WGS sequence"/>
</dbReference>
<accession>A0A4R8RLK1</accession>
<protein>
    <submittedName>
        <fullName evidence="1">Uncharacterized protein</fullName>
    </submittedName>
</protein>
<name>A0A4R8RLK1_9MYCO</name>
<proteinExistence type="predicted"/>
<dbReference type="GO" id="GO:0003677">
    <property type="term" value="F:DNA binding"/>
    <property type="evidence" value="ECO:0007669"/>
    <property type="project" value="InterPro"/>
</dbReference>
<keyword evidence="2" id="KW-1185">Reference proteome</keyword>
<gene>
    <name evidence="1" type="ORF">CCUG63697_00123</name>
</gene>
<comment type="caution">
    <text evidence="1">The sequence shown here is derived from an EMBL/GenBank/DDBJ whole genome shotgun (WGS) entry which is preliminary data.</text>
</comment>
<dbReference type="SUPFAM" id="SSF56349">
    <property type="entry name" value="DNA breaking-rejoining enzymes"/>
    <property type="match status" value="1"/>
</dbReference>
<dbReference type="AlphaFoldDB" id="A0A4R8RLK1"/>
<organism evidence="1 2">
    <name type="scientific">Mycobacteroides franklinii</name>
    <dbReference type="NCBI Taxonomy" id="948102"/>
    <lineage>
        <taxon>Bacteria</taxon>
        <taxon>Bacillati</taxon>
        <taxon>Actinomycetota</taxon>
        <taxon>Actinomycetes</taxon>
        <taxon>Mycobacteriales</taxon>
        <taxon>Mycobacteriaceae</taxon>
        <taxon>Mycobacteroides</taxon>
    </lineage>
</organism>
<evidence type="ECO:0000313" key="2">
    <source>
        <dbReference type="Proteomes" id="UP000295165"/>
    </source>
</evidence>
<reference evidence="1 2" key="1">
    <citation type="journal article" date="2019" name="Sci. Rep.">
        <title>Extended insight into the Mycobacterium chelonae-abscessus complex through whole genome sequencing of Mycobacterium salmoniphilum outbreak and Mycobacterium salmoniphilum-like strains.</title>
        <authorList>
            <person name="Behra P.R.K."/>
            <person name="Das S."/>
            <person name="Pettersson B.M.F."/>
            <person name="Shirreff L."/>
            <person name="DuCote T."/>
            <person name="Jacobsson K.G."/>
            <person name="Ennis D.G."/>
            <person name="Kirsebom L.A."/>
        </authorList>
    </citation>
    <scope>NUCLEOTIDE SEQUENCE [LARGE SCALE GENOMIC DNA]</scope>
    <source>
        <strain evidence="1 2">CCUG 63697</strain>
    </source>
</reference>
<evidence type="ECO:0000313" key="1">
    <source>
        <dbReference type="EMBL" id="TDZ53547.1"/>
    </source>
</evidence>